<comment type="caution">
    <text evidence="3">The sequence shown here is derived from an EMBL/GenBank/DDBJ whole genome shotgun (WGS) entry which is preliminary data.</text>
</comment>
<dbReference type="Pfam" id="PF00753">
    <property type="entry name" value="Lactamase_B"/>
    <property type="match status" value="1"/>
</dbReference>
<organism evidence="3 4">
    <name type="scientific">Ruegeria atlantica</name>
    <dbReference type="NCBI Taxonomy" id="81569"/>
    <lineage>
        <taxon>Bacteria</taxon>
        <taxon>Pseudomonadati</taxon>
        <taxon>Pseudomonadota</taxon>
        <taxon>Alphaproteobacteria</taxon>
        <taxon>Rhodobacterales</taxon>
        <taxon>Roseobacteraceae</taxon>
        <taxon>Ruegeria</taxon>
    </lineage>
</organism>
<dbReference type="EMBL" id="WVRA01000002">
    <property type="protein sequence ID" value="NOE18092.1"/>
    <property type="molecule type" value="Genomic_DNA"/>
</dbReference>
<dbReference type="InterPro" id="IPR036866">
    <property type="entry name" value="RibonucZ/Hydroxyglut_hydro"/>
</dbReference>
<dbReference type="RefSeq" id="WP_171329467.1">
    <property type="nucleotide sequence ID" value="NZ_WVRA01000002.1"/>
</dbReference>
<proteinExistence type="predicted"/>
<protein>
    <submittedName>
        <fullName evidence="3">MBL fold metallo-hydrolase</fullName>
    </submittedName>
</protein>
<evidence type="ECO:0000313" key="4">
    <source>
        <dbReference type="Proteomes" id="UP000597886"/>
    </source>
</evidence>
<accession>A0AA90YSP4</accession>
<dbReference type="Gene3D" id="3.60.15.10">
    <property type="entry name" value="Ribonuclease Z/Hydroxyacylglutathione hydrolase-like"/>
    <property type="match status" value="1"/>
</dbReference>
<dbReference type="AlphaFoldDB" id="A0AA90YSP4"/>
<dbReference type="Proteomes" id="UP000597886">
    <property type="component" value="Unassembled WGS sequence"/>
</dbReference>
<feature type="region of interest" description="Disordered" evidence="1">
    <location>
        <begin position="184"/>
        <end position="204"/>
    </location>
</feature>
<name>A0AA90YSP4_9RHOB</name>
<dbReference type="SUPFAM" id="SSF56281">
    <property type="entry name" value="Metallo-hydrolase/oxidoreductase"/>
    <property type="match status" value="1"/>
</dbReference>
<gene>
    <name evidence="3" type="ORF">GS634_08140</name>
</gene>
<sequence length="472" mass="51773">MSTSIKKINSSELIALAVHGDAFVYRSKRGIALIDGGGSSAKLGKKLAQELPAVEHLDVVVCTHADQDHANGLKSVIADWRTARRGQVSIGEFWLPGRWMDVVKRGVKDPKSLMSDLIHALDEGKLDETRLLLWTDTDEGDDNGDIPRRLARLFSTSGSSIEFDHVSRNANEPIEVENQALAEGDTQSSFSKPHPSEGEFNQDFQEPFEPDWLRAIRERKASVIDERDATHIFQSTRRRVVYRMGHHPHLRARNLPKTVGTSDATGRYCLALIDAAEAIVSIAKQAIVEGVPIRWFDQELYADTLRARGGQPNFLLPMNSVELRSTPTAVALPVLYYLSLSKANRESLAFYAPAETGCHGVVFCADTRLGTGRGGKTPFQVYPSMAKSDQIGTAPHHGAESAARAYSFATRFGITHWVCAANGRTKPGRSFQKIAKNQRCCTACPLKVGPFSTIKLSLSSNAFALPTTCSCP</sequence>
<evidence type="ECO:0000259" key="2">
    <source>
        <dbReference type="Pfam" id="PF00753"/>
    </source>
</evidence>
<reference evidence="3" key="1">
    <citation type="submission" date="2019-12" db="EMBL/GenBank/DDBJ databases">
        <title>Ruegeria JWLKs population differentiation of coral mucus and skeleton niches.</title>
        <authorList>
            <person name="Luo D."/>
        </authorList>
    </citation>
    <scope>NUCLEOTIDE SEQUENCE</scope>
    <source>
        <strain evidence="3">HKCCD6181</strain>
    </source>
</reference>
<evidence type="ECO:0000313" key="3">
    <source>
        <dbReference type="EMBL" id="NOE18092.1"/>
    </source>
</evidence>
<feature type="domain" description="Metallo-beta-lactamase" evidence="2">
    <location>
        <begin position="19"/>
        <end position="118"/>
    </location>
</feature>
<evidence type="ECO:0000256" key="1">
    <source>
        <dbReference type="SAM" id="MobiDB-lite"/>
    </source>
</evidence>
<dbReference type="InterPro" id="IPR001279">
    <property type="entry name" value="Metallo-B-lactamas"/>
</dbReference>